<feature type="domain" description="MAE-28990/MAE-18760-like HEPN" evidence="1">
    <location>
        <begin position="7"/>
        <end position="205"/>
    </location>
</feature>
<accession>A0A2S6N651</accession>
<evidence type="ECO:0000313" key="2">
    <source>
        <dbReference type="EMBL" id="PPQ30067.1"/>
    </source>
</evidence>
<evidence type="ECO:0000259" key="1">
    <source>
        <dbReference type="Pfam" id="PF18737"/>
    </source>
</evidence>
<dbReference type="OrthoDB" id="4111339at2"/>
<dbReference type="InterPro" id="IPR040788">
    <property type="entry name" value="HEPN_MAE_28990"/>
</dbReference>
<dbReference type="EMBL" id="NHRY01000217">
    <property type="protein sequence ID" value="PPQ30067.1"/>
    <property type="molecule type" value="Genomic_DNA"/>
</dbReference>
<dbReference type="Pfam" id="PF18737">
    <property type="entry name" value="HEPN_MAE_28990"/>
    <property type="match status" value="1"/>
</dbReference>
<sequence length="211" mass="24079">MTDIGSLLEKDLQWRETELTTLKLLALEAGHATARQRALLRSCWLLLYAHYEGFCKYAWDVYLDYIEGQHIPARDCVDDLIALSYERVLKGKLNTPTRELLALFRDELPVYLSQPIRFPVRPDAKSNLWPDVFTGNAKKLGLSCTYIDFSEIEVKALVGRRNAIAHGEGVYVNSVQDYSLYEEKILLVMHDLAVQVCDCIEGKKYRAPPAP</sequence>
<gene>
    <name evidence="2" type="ORF">CCS01_20125</name>
</gene>
<dbReference type="RefSeq" id="WP_104520610.1">
    <property type="nucleotide sequence ID" value="NZ_NHRY01000217.1"/>
</dbReference>
<protein>
    <recommendedName>
        <fullName evidence="1">MAE-28990/MAE-18760-like HEPN domain-containing protein</fullName>
    </recommendedName>
</protein>
<reference evidence="2 3" key="1">
    <citation type="journal article" date="2018" name="Arch. Microbiol.">
        <title>New insights into the metabolic potential of the phototrophic purple bacterium Rhodopila globiformis DSM 161(T) from its draft genome sequence and evidence for a vanadium-dependent nitrogenase.</title>
        <authorList>
            <person name="Imhoff J.F."/>
            <person name="Rahn T."/>
            <person name="Kunzel S."/>
            <person name="Neulinger S.C."/>
        </authorList>
    </citation>
    <scope>NUCLEOTIDE SEQUENCE [LARGE SCALE GENOMIC DNA]</scope>
    <source>
        <strain evidence="2 3">DSM 161</strain>
    </source>
</reference>
<name>A0A2S6N651_RHOGL</name>
<organism evidence="2 3">
    <name type="scientific">Rhodopila globiformis</name>
    <name type="common">Rhodopseudomonas globiformis</name>
    <dbReference type="NCBI Taxonomy" id="1071"/>
    <lineage>
        <taxon>Bacteria</taxon>
        <taxon>Pseudomonadati</taxon>
        <taxon>Pseudomonadota</taxon>
        <taxon>Alphaproteobacteria</taxon>
        <taxon>Acetobacterales</taxon>
        <taxon>Acetobacteraceae</taxon>
        <taxon>Rhodopila</taxon>
    </lineage>
</organism>
<dbReference type="AlphaFoldDB" id="A0A2S6N651"/>
<evidence type="ECO:0000313" key="3">
    <source>
        <dbReference type="Proteomes" id="UP000239724"/>
    </source>
</evidence>
<comment type="caution">
    <text evidence="2">The sequence shown here is derived from an EMBL/GenBank/DDBJ whole genome shotgun (WGS) entry which is preliminary data.</text>
</comment>
<proteinExistence type="predicted"/>
<dbReference type="Proteomes" id="UP000239724">
    <property type="component" value="Unassembled WGS sequence"/>
</dbReference>
<keyword evidence="3" id="KW-1185">Reference proteome</keyword>